<organism evidence="1 2">
    <name type="scientific">Knipowitschia caucasica</name>
    <name type="common">Caucasian dwarf goby</name>
    <name type="synonym">Pomatoschistus caucasicus</name>
    <dbReference type="NCBI Taxonomy" id="637954"/>
    <lineage>
        <taxon>Eukaryota</taxon>
        <taxon>Metazoa</taxon>
        <taxon>Chordata</taxon>
        <taxon>Craniata</taxon>
        <taxon>Vertebrata</taxon>
        <taxon>Euteleostomi</taxon>
        <taxon>Actinopterygii</taxon>
        <taxon>Neopterygii</taxon>
        <taxon>Teleostei</taxon>
        <taxon>Neoteleostei</taxon>
        <taxon>Acanthomorphata</taxon>
        <taxon>Gobiaria</taxon>
        <taxon>Gobiiformes</taxon>
        <taxon>Gobioidei</taxon>
        <taxon>Gobiidae</taxon>
        <taxon>Gobiinae</taxon>
        <taxon>Knipowitschia</taxon>
    </lineage>
</organism>
<dbReference type="Proteomes" id="UP001497482">
    <property type="component" value="Chromosome 3"/>
</dbReference>
<gene>
    <name evidence="1" type="ORF">KC01_LOCUS29148</name>
</gene>
<reference evidence="1 2" key="1">
    <citation type="submission" date="2024-04" db="EMBL/GenBank/DDBJ databases">
        <authorList>
            <person name="Waldvogel A.-M."/>
            <person name="Schoenle A."/>
        </authorList>
    </citation>
    <scope>NUCLEOTIDE SEQUENCE [LARGE SCALE GENOMIC DNA]</scope>
</reference>
<evidence type="ECO:0000313" key="1">
    <source>
        <dbReference type="EMBL" id="CAL1601123.1"/>
    </source>
</evidence>
<protein>
    <submittedName>
        <fullName evidence="1">Uncharacterized protein</fullName>
    </submittedName>
</protein>
<sequence>MLNTVQSFIPVTLSTCPLPAPPTPPPRPGPRLHELLVYHCPLRPLSGAAVASLPLSAHLFTCCHSILLPTAPHSTGGEGWGVEGCDMFNGAALIPAEHWRGDRHSPLSCNNPSRPSIHLRAHPCL</sequence>
<accession>A0AAV2LFJ3</accession>
<keyword evidence="2" id="KW-1185">Reference proteome</keyword>
<proteinExistence type="predicted"/>
<dbReference type="AlphaFoldDB" id="A0AAV2LFJ3"/>
<dbReference type="EMBL" id="OZ035825">
    <property type="protein sequence ID" value="CAL1601123.1"/>
    <property type="molecule type" value="Genomic_DNA"/>
</dbReference>
<name>A0AAV2LFJ3_KNICA</name>
<evidence type="ECO:0000313" key="2">
    <source>
        <dbReference type="Proteomes" id="UP001497482"/>
    </source>
</evidence>